<name>A0AAD7ZTY7_DIPPU</name>
<dbReference type="PROSITE" id="PS51450">
    <property type="entry name" value="LRR"/>
    <property type="match status" value="2"/>
</dbReference>
<proteinExistence type="predicted"/>
<keyword evidence="2" id="KW-0677">Repeat</keyword>
<dbReference type="InterPro" id="IPR001611">
    <property type="entry name" value="Leu-rich_rpt"/>
</dbReference>
<dbReference type="SUPFAM" id="SSF52058">
    <property type="entry name" value="L domain-like"/>
    <property type="match status" value="1"/>
</dbReference>
<keyword evidence="5" id="KW-0732">Signal</keyword>
<dbReference type="InterPro" id="IPR032675">
    <property type="entry name" value="LRR_dom_sf"/>
</dbReference>
<keyword evidence="1" id="KW-0433">Leucine-rich repeat</keyword>
<evidence type="ECO:0000313" key="7">
    <source>
        <dbReference type="Proteomes" id="UP001233999"/>
    </source>
</evidence>
<dbReference type="PANTHER" id="PTHR24366">
    <property type="entry name" value="IG(IMMUNOGLOBULIN) AND LRR(LEUCINE RICH REPEAT) DOMAINS"/>
    <property type="match status" value="1"/>
</dbReference>
<accession>A0AAD7ZTY7</accession>
<evidence type="ECO:0000256" key="2">
    <source>
        <dbReference type="ARBA" id="ARBA00022737"/>
    </source>
</evidence>
<evidence type="ECO:0000256" key="1">
    <source>
        <dbReference type="ARBA" id="ARBA00022614"/>
    </source>
</evidence>
<keyword evidence="4" id="KW-1133">Transmembrane helix</keyword>
<reference evidence="6" key="1">
    <citation type="journal article" date="2023" name="IScience">
        <title>Live-bearing cockroach genome reveals convergent evolutionary mechanisms linked to viviparity in insects and beyond.</title>
        <authorList>
            <person name="Fouks B."/>
            <person name="Harrison M.C."/>
            <person name="Mikhailova A.A."/>
            <person name="Marchal E."/>
            <person name="English S."/>
            <person name="Carruthers M."/>
            <person name="Jennings E.C."/>
            <person name="Chiamaka E.L."/>
            <person name="Frigard R.A."/>
            <person name="Pippel M."/>
            <person name="Attardo G.M."/>
            <person name="Benoit J.B."/>
            <person name="Bornberg-Bauer E."/>
            <person name="Tobe S.S."/>
        </authorList>
    </citation>
    <scope>NUCLEOTIDE SEQUENCE</scope>
    <source>
        <strain evidence="6">Stay&amp;Tobe</strain>
    </source>
</reference>
<evidence type="ECO:0000256" key="3">
    <source>
        <dbReference type="SAM" id="MobiDB-lite"/>
    </source>
</evidence>
<feature type="transmembrane region" description="Helical" evidence="4">
    <location>
        <begin position="332"/>
        <end position="354"/>
    </location>
</feature>
<feature type="compositionally biased region" description="Pro residues" evidence="3">
    <location>
        <begin position="430"/>
        <end position="442"/>
    </location>
</feature>
<keyword evidence="7" id="KW-1185">Reference proteome</keyword>
<keyword evidence="4" id="KW-0472">Membrane</keyword>
<dbReference type="EMBL" id="JASPKZ010006856">
    <property type="protein sequence ID" value="KAJ9586620.1"/>
    <property type="molecule type" value="Genomic_DNA"/>
</dbReference>
<feature type="signal peptide" evidence="5">
    <location>
        <begin position="1"/>
        <end position="16"/>
    </location>
</feature>
<reference evidence="6" key="2">
    <citation type="submission" date="2023-05" db="EMBL/GenBank/DDBJ databases">
        <authorList>
            <person name="Fouks B."/>
        </authorList>
    </citation>
    <scope>NUCLEOTIDE SEQUENCE</scope>
    <source>
        <strain evidence="6">Stay&amp;Tobe</strain>
        <tissue evidence="6">Testes</tissue>
    </source>
</reference>
<evidence type="ECO:0000256" key="5">
    <source>
        <dbReference type="SAM" id="SignalP"/>
    </source>
</evidence>
<dbReference type="Pfam" id="PF13855">
    <property type="entry name" value="LRR_8"/>
    <property type="match status" value="2"/>
</dbReference>
<dbReference type="InterPro" id="IPR003591">
    <property type="entry name" value="Leu-rich_rpt_typical-subtyp"/>
</dbReference>
<evidence type="ECO:0000313" key="6">
    <source>
        <dbReference type="EMBL" id="KAJ9586620.1"/>
    </source>
</evidence>
<feature type="region of interest" description="Disordered" evidence="3">
    <location>
        <begin position="428"/>
        <end position="450"/>
    </location>
</feature>
<protein>
    <submittedName>
        <fullName evidence="6">Uncharacterized protein</fullName>
    </submittedName>
</protein>
<sequence length="450" mass="52105">MARLLVLLVLTGIVDSSFVKPCRHYVNKVTCRGNISKYLTKNYLTRQTSFINILEFKNTDISSLEGEWTEGIINLTQLVINFNDNLNNLSRDSLKNFKNLSHLDLKNNNISFLDNIAFHPMINLEYLNLGYNKLHQMQTGVFSTQQRLKILYLNNNMIKEVNSVALNSLLNLEELYLQENGLVKLDGRCFMSLEKLRILNLGKNDLRQLSVTLFQYQIHLKELHLDENNFTEIKPLLLSHLDHIQYLNFRNNNIQTLDLGILKKLSDLRILDMSECHISCDCSAKIFYQYCNERSIHLDLTCKLSKSGTYINGSDYLPQMDCSIVDKPRLELLIILGLLFISLLVDIFVSWMNYKYDLSTHRALSTESVNEYEYVDNFKDLEEKAYKISGVRDSGRYQSVLQKVISVYEYLRPLPGRRIHDDYYNTGSNPPIPLQTAPPIPPSNSYDISN</sequence>
<dbReference type="Proteomes" id="UP001233999">
    <property type="component" value="Unassembled WGS sequence"/>
</dbReference>
<feature type="chain" id="PRO_5042232027" evidence="5">
    <location>
        <begin position="17"/>
        <end position="450"/>
    </location>
</feature>
<keyword evidence="4" id="KW-0812">Transmembrane</keyword>
<dbReference type="AlphaFoldDB" id="A0AAD7ZTY7"/>
<comment type="caution">
    <text evidence="6">The sequence shown here is derived from an EMBL/GenBank/DDBJ whole genome shotgun (WGS) entry which is preliminary data.</text>
</comment>
<dbReference type="PANTHER" id="PTHR24366:SF96">
    <property type="entry name" value="LEUCINE RICH REPEAT CONTAINING 53"/>
    <property type="match status" value="1"/>
</dbReference>
<dbReference type="SMART" id="SM00365">
    <property type="entry name" value="LRR_SD22"/>
    <property type="match status" value="3"/>
</dbReference>
<dbReference type="Gene3D" id="3.80.10.10">
    <property type="entry name" value="Ribonuclease Inhibitor"/>
    <property type="match status" value="1"/>
</dbReference>
<evidence type="ECO:0000256" key="4">
    <source>
        <dbReference type="SAM" id="Phobius"/>
    </source>
</evidence>
<gene>
    <name evidence="6" type="ORF">L9F63_019770</name>
</gene>
<organism evidence="6 7">
    <name type="scientific">Diploptera punctata</name>
    <name type="common">Pacific beetle cockroach</name>
    <dbReference type="NCBI Taxonomy" id="6984"/>
    <lineage>
        <taxon>Eukaryota</taxon>
        <taxon>Metazoa</taxon>
        <taxon>Ecdysozoa</taxon>
        <taxon>Arthropoda</taxon>
        <taxon>Hexapoda</taxon>
        <taxon>Insecta</taxon>
        <taxon>Pterygota</taxon>
        <taxon>Neoptera</taxon>
        <taxon>Polyneoptera</taxon>
        <taxon>Dictyoptera</taxon>
        <taxon>Blattodea</taxon>
        <taxon>Blaberoidea</taxon>
        <taxon>Blaberidae</taxon>
        <taxon>Diplopterinae</taxon>
        <taxon>Diploptera</taxon>
    </lineage>
</organism>
<dbReference type="SMART" id="SM00369">
    <property type="entry name" value="LRR_TYP"/>
    <property type="match status" value="7"/>
</dbReference>